<dbReference type="AlphaFoldDB" id="A0A8E6BA39"/>
<keyword evidence="1" id="KW-0472">Membrane</keyword>
<evidence type="ECO:0000313" key="2">
    <source>
        <dbReference type="EMBL" id="QVL33348.1"/>
    </source>
</evidence>
<protein>
    <submittedName>
        <fullName evidence="2">Uncharacterized protein</fullName>
    </submittedName>
</protein>
<dbReference type="Proteomes" id="UP000676194">
    <property type="component" value="Chromosome"/>
</dbReference>
<keyword evidence="3" id="KW-1185">Reference proteome</keyword>
<dbReference type="KEGG" id="tsph:KIH39_05390"/>
<feature type="transmembrane region" description="Helical" evidence="1">
    <location>
        <begin position="6"/>
        <end position="25"/>
    </location>
</feature>
<evidence type="ECO:0000313" key="3">
    <source>
        <dbReference type="Proteomes" id="UP000676194"/>
    </source>
</evidence>
<proteinExistence type="predicted"/>
<feature type="transmembrane region" description="Helical" evidence="1">
    <location>
        <begin position="60"/>
        <end position="83"/>
    </location>
</feature>
<name>A0A8E6BA39_9BACT</name>
<gene>
    <name evidence="2" type="ORF">KIH39_05390</name>
</gene>
<reference evidence="2" key="1">
    <citation type="submission" date="2021-05" db="EMBL/GenBank/DDBJ databases">
        <title>Complete genome sequence of the cellulolytic planctomycete Telmatocola sphagniphila SP2T and characterization of the first cellulase from planctomycetes.</title>
        <authorList>
            <person name="Rakitin A.L."/>
            <person name="Beletsky A.V."/>
            <person name="Naumoff D.G."/>
            <person name="Kulichevskaya I.S."/>
            <person name="Mardanov A.V."/>
            <person name="Ravin N.V."/>
            <person name="Dedysh S.N."/>
        </authorList>
    </citation>
    <scope>NUCLEOTIDE SEQUENCE</scope>
    <source>
        <strain evidence="2">SP2T</strain>
    </source>
</reference>
<feature type="transmembrane region" description="Helical" evidence="1">
    <location>
        <begin position="103"/>
        <end position="125"/>
    </location>
</feature>
<sequence>MAMHEYLSLNLINVFTFYLWAAFFLSMCRRLSQYRDFAQLAVNMPNRWPKVLRNMQKHGVLFMTWATIRPAGVALVLICLQMICSKVIWPRAIINGHDLLSEWWVLPILGLCALLMVSVDGYGIFRVGKIDRKETEKYLDEAEHWLSSWKAPLIQTVTFGYINPRVMVDTEVRKAMEQGNTLLQSTFWWMSLQSGVRLLFGICLWTCWAML</sequence>
<accession>A0A8E6BA39</accession>
<keyword evidence="1" id="KW-0812">Transmembrane</keyword>
<keyword evidence="1" id="KW-1133">Transmembrane helix</keyword>
<evidence type="ECO:0000256" key="1">
    <source>
        <dbReference type="SAM" id="Phobius"/>
    </source>
</evidence>
<dbReference type="EMBL" id="CP074694">
    <property type="protein sequence ID" value="QVL33348.1"/>
    <property type="molecule type" value="Genomic_DNA"/>
</dbReference>
<organism evidence="2 3">
    <name type="scientific">Telmatocola sphagniphila</name>
    <dbReference type="NCBI Taxonomy" id="1123043"/>
    <lineage>
        <taxon>Bacteria</taxon>
        <taxon>Pseudomonadati</taxon>
        <taxon>Planctomycetota</taxon>
        <taxon>Planctomycetia</taxon>
        <taxon>Gemmatales</taxon>
        <taxon>Gemmataceae</taxon>
    </lineage>
</organism>
<dbReference type="RefSeq" id="WP_213498238.1">
    <property type="nucleotide sequence ID" value="NZ_CP074694.1"/>
</dbReference>